<feature type="compositionally biased region" description="Low complexity" evidence="5">
    <location>
        <begin position="1155"/>
        <end position="1164"/>
    </location>
</feature>
<evidence type="ECO:0000256" key="1">
    <source>
        <dbReference type="ARBA" id="ARBA00022723"/>
    </source>
</evidence>
<feature type="region of interest" description="Disordered" evidence="5">
    <location>
        <begin position="697"/>
        <end position="781"/>
    </location>
</feature>
<feature type="region of interest" description="Disordered" evidence="5">
    <location>
        <begin position="1196"/>
        <end position="1267"/>
    </location>
</feature>
<evidence type="ECO:0000313" key="8">
    <source>
        <dbReference type="Proteomes" id="UP000735302"/>
    </source>
</evidence>
<dbReference type="PROSITE" id="PS50089">
    <property type="entry name" value="ZF_RING_2"/>
    <property type="match status" value="1"/>
</dbReference>
<feature type="compositionally biased region" description="Basic residues" evidence="5">
    <location>
        <begin position="437"/>
        <end position="449"/>
    </location>
</feature>
<organism evidence="7 8">
    <name type="scientific">Plakobranchus ocellatus</name>
    <dbReference type="NCBI Taxonomy" id="259542"/>
    <lineage>
        <taxon>Eukaryota</taxon>
        <taxon>Metazoa</taxon>
        <taxon>Spiralia</taxon>
        <taxon>Lophotrochozoa</taxon>
        <taxon>Mollusca</taxon>
        <taxon>Gastropoda</taxon>
        <taxon>Heterobranchia</taxon>
        <taxon>Euthyneura</taxon>
        <taxon>Panpulmonata</taxon>
        <taxon>Sacoglossa</taxon>
        <taxon>Placobranchoidea</taxon>
        <taxon>Plakobranchidae</taxon>
        <taxon>Plakobranchus</taxon>
    </lineage>
</organism>
<feature type="compositionally biased region" description="Low complexity" evidence="5">
    <location>
        <begin position="1206"/>
        <end position="1216"/>
    </location>
</feature>
<keyword evidence="8" id="KW-1185">Reference proteome</keyword>
<reference evidence="7 8" key="1">
    <citation type="journal article" date="2021" name="Elife">
        <title>Chloroplast acquisition without the gene transfer in kleptoplastic sea slugs, Plakobranchus ocellatus.</title>
        <authorList>
            <person name="Maeda T."/>
            <person name="Takahashi S."/>
            <person name="Yoshida T."/>
            <person name="Shimamura S."/>
            <person name="Takaki Y."/>
            <person name="Nagai Y."/>
            <person name="Toyoda A."/>
            <person name="Suzuki Y."/>
            <person name="Arimoto A."/>
            <person name="Ishii H."/>
            <person name="Satoh N."/>
            <person name="Nishiyama T."/>
            <person name="Hasebe M."/>
            <person name="Maruyama T."/>
            <person name="Minagawa J."/>
            <person name="Obokata J."/>
            <person name="Shigenobu S."/>
        </authorList>
    </citation>
    <scope>NUCLEOTIDE SEQUENCE [LARGE SCALE GENOMIC DNA]</scope>
</reference>
<dbReference type="EMBL" id="BLXT01004630">
    <property type="protein sequence ID" value="GFO15780.1"/>
    <property type="molecule type" value="Genomic_DNA"/>
</dbReference>
<feature type="compositionally biased region" description="Polar residues" evidence="5">
    <location>
        <begin position="1373"/>
        <end position="1391"/>
    </location>
</feature>
<sequence>MEPSRPPEVETITSADVESTADSPATLTANLFFCSACQCVYRQPKILPCLHSFCRPCLVGMVSHGPEGSTIRCPSCQYKAPLPASGVVGVPDNAFLNRLCQNYISELQTNLQDPELQGKSSRPTFTTAALVKTRSRDSRSTRERRSREGSREPGTLPDTCSDDEEEEEEGGGPLDPFASERAAPGEGSDQSTLDAIHNRNRLQAKMMGLQGEALRLTYAIDHINSWPEEWQQKREDLKRAVRAQSSQLQFAVKRAERALLARIDDGGRSADHRFLMAAEVSKQKLRDSLRNVLQEVNVLKGVKELGTDMEVNSMCAVLLGRSVGMEEVALDMPSVTLEGLAKKDNEMHEMMAKNFGNLIFSEERTKVFKPEPVDFSQLPVEDFVSKALTDETATFIGSISQSVAMSIKSEAEESSDITSPTAEDSQEGSSGAGSERRSRKRSTADKRRHMTDLGLDSPDVREYLAQFQSARETFRARRKEILQQGQLGRVSAASPARAAEAGLGGLEAVRARLRSTSREGGRIQSLDRSLQPVQMGAQFSEVPRLMTRRGSAPIQRSSSLSRLHSSGLGVTLLPSKTSKHLTSASAGKPPPSPVREESLTTKDSVPEPLASTLIMQQGPFFETPRRHSFDAIPSLEELSTSTAAELLTQGDAGAGGAGCVSSRPIRRAISSGADKRAKIEILRETWHRRKEVLIQNDGFMTPESRSDSASPRVGSPKQVSSPPISPKAGQGEEPHGDTDKSAPSEAKPSTYHHENSPVVVGRPTDPDPQPQREEVTHATIAPASSFTSMYSSHGAPSAHLLDTVKIPIPEVSERTSPTPETMKAIERTIVWEQPKTEVITTTIEPGKVITMETTDSITASEALSVSKDVQPSASKQTDGSESHVEEVISTDSTVMPHTSSDSAAESTTANPEPEAKTTAAPRYFFKSRLTGLPVGGTATTCAQLTPTKPTYFFTSRITGLPVGGPKPSSSTSTTTSPTAAAAATPKTTYLESSTTSQSAVSLSTSPASGTEGKAGANNIISSSAVQTAADTRKNLPAPVSAAKSTTVSSPQIREQSADSVSITTTQRIPRAEGDVTPTTEAVSTATHGMTPAIYTAETAAHDTSPLLFKSRLTSMPAGGTSSVSDTSTTSRTTATSYFKSKLSDEPVKGAGLATLTTSSSAPTTFSKARLSEQSVEGTSSTATSTSTVTTTSFFKSRLTREPEAGTATATSSTTATPFFRSRLTGQTIGGTTTSTSTTSPDAKTSSGASSTTSSGYSSRYNLESRYKPRESVDVASLISAMYKGNEKQIISPTKASTTDKPATASAASDLVQTTVTAASSNTGTIQRELPPLRSAPTTSYTRRYNMSPSTQAPITTTSQRSIGPSGVSEIQRESSTSSVHQDLRSSSSPGGTTYLAAAPFAKDTSSLRHKDTIEVVTTEVYHRVPKLLHSGSPGTAQIVAQYHTSSDITVAGPTDTFKLASSSTQREHLAEDGQASVAALVPGSAVPPQSQRRMDQKLDYPRAHLPDVIPETTLKVQHTSEEDISVQAFESKPEIMKSASSSAAAVKTNEQFKKAYGFETDSEISLGISITEAIRKSGSPQPPRASSKQAGIPEPLDLQGATAASPTGGASSPGRGQSRSPVPPPSSSQSGDKGIKGRLKEIARKKKERWRHFTIH</sequence>
<feature type="compositionally biased region" description="Basic residues" evidence="5">
    <location>
        <begin position="1643"/>
        <end position="1656"/>
    </location>
</feature>
<keyword evidence="3" id="KW-0862">Zinc</keyword>
<feature type="compositionally biased region" description="Low complexity" evidence="5">
    <location>
        <begin position="1224"/>
        <end position="1258"/>
    </location>
</feature>
<feature type="region of interest" description="Disordered" evidence="5">
    <location>
        <begin position="861"/>
        <end position="920"/>
    </location>
</feature>
<evidence type="ECO:0000256" key="3">
    <source>
        <dbReference type="ARBA" id="ARBA00022833"/>
    </source>
</evidence>
<proteinExistence type="predicted"/>
<keyword evidence="2 4" id="KW-0863">Zinc-finger</keyword>
<evidence type="ECO:0000256" key="2">
    <source>
        <dbReference type="ARBA" id="ARBA00022771"/>
    </source>
</evidence>
<dbReference type="InterPro" id="IPR013083">
    <property type="entry name" value="Znf_RING/FYVE/PHD"/>
</dbReference>
<evidence type="ECO:0000256" key="5">
    <source>
        <dbReference type="SAM" id="MobiDB-lite"/>
    </source>
</evidence>
<feature type="region of interest" description="Disordered" evidence="5">
    <location>
        <begin position="1155"/>
        <end position="1183"/>
    </location>
</feature>
<dbReference type="CDD" id="cd16579">
    <property type="entry name" value="RING-HC_PML_C-V"/>
    <property type="match status" value="1"/>
</dbReference>
<feature type="compositionally biased region" description="Low complexity" evidence="5">
    <location>
        <begin position="1600"/>
        <end position="1620"/>
    </location>
</feature>
<keyword evidence="1" id="KW-0479">Metal-binding</keyword>
<feature type="compositionally biased region" description="Low complexity" evidence="5">
    <location>
        <begin position="965"/>
        <end position="1008"/>
    </location>
</feature>
<dbReference type="PROSITE" id="PS00518">
    <property type="entry name" value="ZF_RING_1"/>
    <property type="match status" value="1"/>
</dbReference>
<evidence type="ECO:0000259" key="6">
    <source>
        <dbReference type="PROSITE" id="PS50089"/>
    </source>
</evidence>
<dbReference type="InterPro" id="IPR018957">
    <property type="entry name" value="Znf_C3HC4_RING-type"/>
</dbReference>
<feature type="compositionally biased region" description="Polar residues" evidence="5">
    <location>
        <begin position="113"/>
        <end position="127"/>
    </location>
</feature>
<feature type="compositionally biased region" description="Polar residues" evidence="5">
    <location>
        <begin position="861"/>
        <end position="877"/>
    </location>
</feature>
<accession>A0AAV4B9K7</accession>
<feature type="compositionally biased region" description="Low complexity" evidence="5">
    <location>
        <begin position="556"/>
        <end position="569"/>
    </location>
</feature>
<dbReference type="PANTHER" id="PTHR25462:SF296">
    <property type="entry name" value="MEIOTIC P26, ISOFORM F"/>
    <property type="match status" value="1"/>
</dbReference>
<dbReference type="InterPro" id="IPR047153">
    <property type="entry name" value="TRIM45/56/19-like"/>
</dbReference>
<dbReference type="InterPro" id="IPR001841">
    <property type="entry name" value="Znf_RING"/>
</dbReference>
<feature type="region of interest" description="Disordered" evidence="5">
    <location>
        <begin position="1327"/>
        <end position="1394"/>
    </location>
</feature>
<feature type="region of interest" description="Disordered" evidence="5">
    <location>
        <begin position="1031"/>
        <end position="1081"/>
    </location>
</feature>
<gene>
    <name evidence="7" type="ORF">PoB_004228500</name>
</gene>
<dbReference type="SMART" id="SM00184">
    <property type="entry name" value="RING"/>
    <property type="match status" value="1"/>
</dbReference>
<feature type="compositionally biased region" description="Basic and acidic residues" evidence="5">
    <location>
        <begin position="1633"/>
        <end position="1642"/>
    </location>
</feature>
<feature type="compositionally biased region" description="Polar residues" evidence="5">
    <location>
        <begin position="574"/>
        <end position="585"/>
    </location>
</feature>
<feature type="region of interest" description="Disordered" evidence="5">
    <location>
        <begin position="962"/>
        <end position="1015"/>
    </location>
</feature>
<dbReference type="PANTHER" id="PTHR25462">
    <property type="entry name" value="BONUS, ISOFORM C-RELATED"/>
    <property type="match status" value="1"/>
</dbReference>
<feature type="region of interest" description="Disordered" evidence="5">
    <location>
        <begin position="535"/>
        <end position="603"/>
    </location>
</feature>
<dbReference type="SUPFAM" id="SSF57850">
    <property type="entry name" value="RING/U-box"/>
    <property type="match status" value="1"/>
</dbReference>
<evidence type="ECO:0000313" key="7">
    <source>
        <dbReference type="EMBL" id="GFO15780.1"/>
    </source>
</evidence>
<dbReference type="Gene3D" id="3.30.40.10">
    <property type="entry name" value="Zinc/RING finger domain, C3HC4 (zinc finger)"/>
    <property type="match status" value="1"/>
</dbReference>
<dbReference type="Proteomes" id="UP000735302">
    <property type="component" value="Unassembled WGS sequence"/>
</dbReference>
<feature type="domain" description="RING-type" evidence="6">
    <location>
        <begin position="34"/>
        <end position="77"/>
    </location>
</feature>
<dbReference type="Pfam" id="PF00097">
    <property type="entry name" value="zf-C3HC4"/>
    <property type="match status" value="1"/>
</dbReference>
<protein>
    <recommendedName>
        <fullName evidence="6">RING-type domain-containing protein</fullName>
    </recommendedName>
</protein>
<feature type="compositionally biased region" description="Polar residues" evidence="5">
    <location>
        <begin position="1042"/>
        <end position="1067"/>
    </location>
</feature>
<feature type="region of interest" description="Disordered" evidence="5">
    <location>
        <begin position="1575"/>
        <end position="1656"/>
    </location>
</feature>
<dbReference type="GO" id="GO:0008270">
    <property type="term" value="F:zinc ion binding"/>
    <property type="evidence" value="ECO:0007669"/>
    <property type="project" value="UniProtKB-KW"/>
</dbReference>
<evidence type="ECO:0000256" key="4">
    <source>
        <dbReference type="PROSITE-ProRule" id="PRU00175"/>
    </source>
</evidence>
<feature type="compositionally biased region" description="Low complexity" evidence="5">
    <location>
        <begin position="898"/>
        <end position="909"/>
    </location>
</feature>
<dbReference type="InterPro" id="IPR017907">
    <property type="entry name" value="Znf_RING_CS"/>
</dbReference>
<feature type="region of interest" description="Disordered" evidence="5">
    <location>
        <begin position="410"/>
        <end position="454"/>
    </location>
</feature>
<feature type="compositionally biased region" description="Basic and acidic residues" evidence="5">
    <location>
        <begin position="134"/>
        <end position="151"/>
    </location>
</feature>
<name>A0AAV4B9K7_9GAST</name>
<feature type="compositionally biased region" description="Polar residues" evidence="5">
    <location>
        <begin position="1335"/>
        <end position="1362"/>
    </location>
</feature>
<feature type="region of interest" description="Disordered" evidence="5">
    <location>
        <begin position="113"/>
        <end position="192"/>
    </location>
</feature>
<feature type="compositionally biased region" description="Acidic residues" evidence="5">
    <location>
        <begin position="160"/>
        <end position="170"/>
    </location>
</feature>
<comment type="caution">
    <text evidence="7">The sequence shown here is derived from an EMBL/GenBank/DDBJ whole genome shotgun (WGS) entry which is preliminary data.</text>
</comment>
<feature type="compositionally biased region" description="Basic and acidic residues" evidence="5">
    <location>
        <begin position="730"/>
        <end position="742"/>
    </location>
</feature>